<evidence type="ECO:0000313" key="1">
    <source>
        <dbReference type="EMBL" id="KAF2005491.1"/>
    </source>
</evidence>
<dbReference type="Proteomes" id="UP000799779">
    <property type="component" value="Unassembled WGS sequence"/>
</dbReference>
<evidence type="ECO:0000313" key="2">
    <source>
        <dbReference type="Proteomes" id="UP000799779"/>
    </source>
</evidence>
<keyword evidence="2" id="KW-1185">Reference proteome</keyword>
<dbReference type="AlphaFoldDB" id="A0A6A5WZ81"/>
<proteinExistence type="predicted"/>
<gene>
    <name evidence="1" type="ORF">P154DRAFT_530691</name>
</gene>
<reference evidence="1" key="1">
    <citation type="journal article" date="2020" name="Stud. Mycol.">
        <title>101 Dothideomycetes genomes: a test case for predicting lifestyles and emergence of pathogens.</title>
        <authorList>
            <person name="Haridas S."/>
            <person name="Albert R."/>
            <person name="Binder M."/>
            <person name="Bloem J."/>
            <person name="Labutti K."/>
            <person name="Salamov A."/>
            <person name="Andreopoulos B."/>
            <person name="Baker S."/>
            <person name="Barry K."/>
            <person name="Bills G."/>
            <person name="Bluhm B."/>
            <person name="Cannon C."/>
            <person name="Castanera R."/>
            <person name="Culley D."/>
            <person name="Daum C."/>
            <person name="Ezra D."/>
            <person name="Gonzalez J."/>
            <person name="Henrissat B."/>
            <person name="Kuo A."/>
            <person name="Liang C."/>
            <person name="Lipzen A."/>
            <person name="Lutzoni F."/>
            <person name="Magnuson J."/>
            <person name="Mondo S."/>
            <person name="Nolan M."/>
            <person name="Ohm R."/>
            <person name="Pangilinan J."/>
            <person name="Park H.-J."/>
            <person name="Ramirez L."/>
            <person name="Alfaro M."/>
            <person name="Sun H."/>
            <person name="Tritt A."/>
            <person name="Yoshinaga Y."/>
            <person name="Zwiers L.-H."/>
            <person name="Turgeon B."/>
            <person name="Goodwin S."/>
            <person name="Spatafora J."/>
            <person name="Crous P."/>
            <person name="Grigoriev I."/>
        </authorList>
    </citation>
    <scope>NUCLEOTIDE SEQUENCE</scope>
    <source>
        <strain evidence="1">CBS 123094</strain>
    </source>
</reference>
<organism evidence="1 2">
    <name type="scientific">Amniculicola lignicola CBS 123094</name>
    <dbReference type="NCBI Taxonomy" id="1392246"/>
    <lineage>
        <taxon>Eukaryota</taxon>
        <taxon>Fungi</taxon>
        <taxon>Dikarya</taxon>
        <taxon>Ascomycota</taxon>
        <taxon>Pezizomycotina</taxon>
        <taxon>Dothideomycetes</taxon>
        <taxon>Pleosporomycetidae</taxon>
        <taxon>Pleosporales</taxon>
        <taxon>Amniculicolaceae</taxon>
        <taxon>Amniculicola</taxon>
    </lineage>
</organism>
<protein>
    <submittedName>
        <fullName evidence="1">Uncharacterized protein</fullName>
    </submittedName>
</protein>
<sequence>MPLLSTVLKLLFTTKIDATASKLTHPALLRPSNPTNTRYTISSFDLLEIMNANLCSCKRDLKALDLLNRKGLLSVTALGNNQQRIKVLIYGFRLLLQDPDIPGQDRDFIAEQERLHNSHHNEINA</sequence>
<name>A0A6A5WZ81_9PLEO</name>
<dbReference type="EMBL" id="ML977563">
    <property type="protein sequence ID" value="KAF2005491.1"/>
    <property type="molecule type" value="Genomic_DNA"/>
</dbReference>
<accession>A0A6A5WZ81</accession>